<accession>A0A644SYS3</accession>
<dbReference type="GO" id="GO:0005524">
    <property type="term" value="F:ATP binding"/>
    <property type="evidence" value="ECO:0007669"/>
    <property type="project" value="UniProtKB-KW"/>
</dbReference>
<dbReference type="InterPro" id="IPR013563">
    <property type="entry name" value="Oligopep_ABC_C"/>
</dbReference>
<dbReference type="PROSITE" id="PS00211">
    <property type="entry name" value="ABC_TRANSPORTER_1"/>
    <property type="match status" value="1"/>
</dbReference>
<keyword evidence="3 5" id="KW-0067">ATP-binding</keyword>
<dbReference type="InterPro" id="IPR003439">
    <property type="entry name" value="ABC_transporter-like_ATP-bd"/>
</dbReference>
<organism evidence="5">
    <name type="scientific">bioreactor metagenome</name>
    <dbReference type="NCBI Taxonomy" id="1076179"/>
    <lineage>
        <taxon>unclassified sequences</taxon>
        <taxon>metagenomes</taxon>
        <taxon>ecological metagenomes</taxon>
    </lineage>
</organism>
<protein>
    <submittedName>
        <fullName evidence="5">Oligopeptide transport ATP-binding protein OppF</fullName>
    </submittedName>
</protein>
<dbReference type="GO" id="GO:0015833">
    <property type="term" value="P:peptide transport"/>
    <property type="evidence" value="ECO:0007669"/>
    <property type="project" value="InterPro"/>
</dbReference>
<dbReference type="PANTHER" id="PTHR43776">
    <property type="entry name" value="TRANSPORT ATP-BINDING PROTEIN"/>
    <property type="match status" value="1"/>
</dbReference>
<evidence type="ECO:0000256" key="3">
    <source>
        <dbReference type="ARBA" id="ARBA00022840"/>
    </source>
</evidence>
<keyword evidence="1" id="KW-0813">Transport</keyword>
<keyword evidence="2" id="KW-0547">Nucleotide-binding</keyword>
<dbReference type="Pfam" id="PF08352">
    <property type="entry name" value="oligo_HPY"/>
    <property type="match status" value="1"/>
</dbReference>
<dbReference type="EMBL" id="VSSQ01000010">
    <property type="protein sequence ID" value="MPL59848.1"/>
    <property type="molecule type" value="Genomic_DNA"/>
</dbReference>
<dbReference type="InterPro" id="IPR003593">
    <property type="entry name" value="AAA+_ATPase"/>
</dbReference>
<evidence type="ECO:0000256" key="1">
    <source>
        <dbReference type="ARBA" id="ARBA00022448"/>
    </source>
</evidence>
<dbReference type="GO" id="GO:0016887">
    <property type="term" value="F:ATP hydrolysis activity"/>
    <property type="evidence" value="ECO:0007669"/>
    <property type="project" value="InterPro"/>
</dbReference>
<dbReference type="AlphaFoldDB" id="A0A644SYS3"/>
<dbReference type="CDD" id="cd03257">
    <property type="entry name" value="ABC_NikE_OppD_transporters"/>
    <property type="match status" value="1"/>
</dbReference>
<gene>
    <name evidence="5" type="primary">oppF_3</name>
    <name evidence="5" type="ORF">SDC9_05404</name>
</gene>
<dbReference type="GO" id="GO:0055085">
    <property type="term" value="P:transmembrane transport"/>
    <property type="evidence" value="ECO:0007669"/>
    <property type="project" value="UniProtKB-ARBA"/>
</dbReference>
<comment type="caution">
    <text evidence="5">The sequence shown here is derived from an EMBL/GenBank/DDBJ whole genome shotgun (WGS) entry which is preliminary data.</text>
</comment>
<reference evidence="5" key="1">
    <citation type="submission" date="2019-08" db="EMBL/GenBank/DDBJ databases">
        <authorList>
            <person name="Kucharzyk K."/>
            <person name="Murdoch R.W."/>
            <person name="Higgins S."/>
            <person name="Loffler F."/>
        </authorList>
    </citation>
    <scope>NUCLEOTIDE SEQUENCE</scope>
</reference>
<proteinExistence type="predicted"/>
<dbReference type="InterPro" id="IPR050319">
    <property type="entry name" value="ABC_transp_ATP-bind"/>
</dbReference>
<dbReference type="SUPFAM" id="SSF52540">
    <property type="entry name" value="P-loop containing nucleoside triphosphate hydrolases"/>
    <property type="match status" value="1"/>
</dbReference>
<evidence type="ECO:0000259" key="4">
    <source>
        <dbReference type="PROSITE" id="PS50893"/>
    </source>
</evidence>
<dbReference type="NCBIfam" id="TIGR01727">
    <property type="entry name" value="oligo_HPY"/>
    <property type="match status" value="1"/>
</dbReference>
<dbReference type="Gene3D" id="3.40.50.300">
    <property type="entry name" value="P-loop containing nucleotide triphosphate hydrolases"/>
    <property type="match status" value="1"/>
</dbReference>
<name>A0A644SYS3_9ZZZZ</name>
<evidence type="ECO:0000256" key="2">
    <source>
        <dbReference type="ARBA" id="ARBA00022741"/>
    </source>
</evidence>
<sequence>MNMDSMLQVRNLKKYFPIKGSLFGAGPSYVHALENVDLDLYKGETLGVVGESGSGKSTLGRTIIQLEQPTAGKVLFEGKDVSALKGEELKRFRTNIQMVFQDPYASLNPRLSVGYAIAEPMIAHKRFASKAETKEATEELMKKVGLQPSMASQYPHNFSGGQRQRIGIARALSLNPKVLICDEAVSALDVSVQSQILNLFNALKRELGLTYIFIAHDLSVVRYISDRILVLYLGTVMEIAPKSRLFEKHYHPYTESLISASPEPSTAKRKGRIILSGEIPSPINPPKGCKFHTRCFKCMERCKVEEPGLREIETGHFVRCHLYDEKGRN</sequence>
<dbReference type="InterPro" id="IPR027417">
    <property type="entry name" value="P-loop_NTPase"/>
</dbReference>
<evidence type="ECO:0000313" key="5">
    <source>
        <dbReference type="EMBL" id="MPL59848.1"/>
    </source>
</evidence>
<dbReference type="PROSITE" id="PS50893">
    <property type="entry name" value="ABC_TRANSPORTER_2"/>
    <property type="match status" value="1"/>
</dbReference>
<dbReference type="SMART" id="SM00382">
    <property type="entry name" value="AAA"/>
    <property type="match status" value="1"/>
</dbReference>
<dbReference type="InterPro" id="IPR017871">
    <property type="entry name" value="ABC_transporter-like_CS"/>
</dbReference>
<dbReference type="FunFam" id="3.40.50.300:FF:000016">
    <property type="entry name" value="Oligopeptide ABC transporter ATP-binding component"/>
    <property type="match status" value="1"/>
</dbReference>
<feature type="domain" description="ABC transporter" evidence="4">
    <location>
        <begin position="7"/>
        <end position="258"/>
    </location>
</feature>
<dbReference type="Pfam" id="PF00005">
    <property type="entry name" value="ABC_tran"/>
    <property type="match status" value="1"/>
</dbReference>